<protein>
    <submittedName>
        <fullName evidence="2">Stage II sporulation protein D</fullName>
    </submittedName>
</protein>
<dbReference type="InterPro" id="IPR014225">
    <property type="entry name" value="Spore_II_D_firmicutes"/>
</dbReference>
<accession>A0A0L6W019</accession>
<proteinExistence type="predicted"/>
<feature type="domain" description="Sporulation stage II protein D amidase enhancer LytB N-terminal" evidence="1">
    <location>
        <begin position="56"/>
        <end position="160"/>
    </location>
</feature>
<dbReference type="PANTHER" id="PTHR30032:SF4">
    <property type="entry name" value="AMIDASE ENHANCER"/>
    <property type="match status" value="1"/>
</dbReference>
<dbReference type="RefSeq" id="WP_052219000.1">
    <property type="nucleotide sequence ID" value="NZ_LGTE01000032.1"/>
</dbReference>
<dbReference type="InterPro" id="IPR013486">
    <property type="entry name" value="SpoIID/LytB"/>
</dbReference>
<dbReference type="PATRIC" id="fig|281456.6.peg.3194"/>
<evidence type="ECO:0000313" key="2">
    <source>
        <dbReference type="EMBL" id="KNZ68414.1"/>
    </source>
</evidence>
<dbReference type="AlphaFoldDB" id="A0A0L6W019"/>
<dbReference type="NCBIfam" id="TIGR02870">
    <property type="entry name" value="spore_II_D"/>
    <property type="match status" value="1"/>
</dbReference>
<name>A0A0L6W019_9FIRM</name>
<dbReference type="GO" id="GO:0030435">
    <property type="term" value="P:sporulation resulting in formation of a cellular spore"/>
    <property type="evidence" value="ECO:0007669"/>
    <property type="project" value="InterPro"/>
</dbReference>
<dbReference type="Pfam" id="PF08486">
    <property type="entry name" value="SpoIID"/>
    <property type="match status" value="1"/>
</dbReference>
<dbReference type="InterPro" id="IPR051922">
    <property type="entry name" value="Bact_Sporulation_Assoc"/>
</dbReference>
<dbReference type="GO" id="GO:0030288">
    <property type="term" value="C:outer membrane-bounded periplasmic space"/>
    <property type="evidence" value="ECO:0007669"/>
    <property type="project" value="TreeGrafter"/>
</dbReference>
<evidence type="ECO:0000313" key="3">
    <source>
        <dbReference type="Proteomes" id="UP000037175"/>
    </source>
</evidence>
<dbReference type="PANTHER" id="PTHR30032">
    <property type="entry name" value="N-ACETYLMURAMOYL-L-ALANINE AMIDASE-RELATED"/>
    <property type="match status" value="1"/>
</dbReference>
<gene>
    <name evidence="2" type="ORF">Tfer_3052</name>
</gene>
<dbReference type="NCBIfam" id="TIGR02669">
    <property type="entry name" value="SpoIID_LytB"/>
    <property type="match status" value="1"/>
</dbReference>
<comment type="caution">
    <text evidence="2">The sequence shown here is derived from an EMBL/GenBank/DDBJ whole genome shotgun (WGS) entry which is preliminary data.</text>
</comment>
<dbReference type="InterPro" id="IPR013693">
    <property type="entry name" value="SpoIID/LytB_N"/>
</dbReference>
<dbReference type="Proteomes" id="UP000037175">
    <property type="component" value="Unassembled WGS sequence"/>
</dbReference>
<evidence type="ECO:0000259" key="1">
    <source>
        <dbReference type="Pfam" id="PF08486"/>
    </source>
</evidence>
<organism evidence="2 3">
    <name type="scientific">Thermincola ferriacetica</name>
    <dbReference type="NCBI Taxonomy" id="281456"/>
    <lineage>
        <taxon>Bacteria</taxon>
        <taxon>Bacillati</taxon>
        <taxon>Bacillota</taxon>
        <taxon>Clostridia</taxon>
        <taxon>Eubacteriales</taxon>
        <taxon>Thermincolaceae</taxon>
        <taxon>Thermincola</taxon>
    </lineage>
</organism>
<reference evidence="3" key="1">
    <citation type="submission" date="2015-07" db="EMBL/GenBank/DDBJ databases">
        <title>Complete Genome of Thermincola ferriacetica strain Z-0001T.</title>
        <authorList>
            <person name="Lusk B."/>
            <person name="Badalamenti J.P."/>
            <person name="Parameswaran P."/>
            <person name="Bond D.R."/>
            <person name="Torres C.I."/>
        </authorList>
    </citation>
    <scope>NUCLEOTIDE SEQUENCE [LARGE SCALE GENOMIC DNA]</scope>
    <source>
        <strain evidence="3">Z-0001</strain>
    </source>
</reference>
<dbReference type="EMBL" id="LGTE01000032">
    <property type="protein sequence ID" value="KNZ68414.1"/>
    <property type="molecule type" value="Genomic_DNA"/>
</dbReference>
<keyword evidence="3" id="KW-1185">Reference proteome</keyword>
<sequence precursor="true">MKKLIWAVLFMFVLATVLIPAVINWPAANHDMERGLLNEYAGKPLTVNVYISARKKTVAIPLEEYLIGVVAAEMPANFETEALKAQAVAARTYTIRRMLMVDPDLHPGTQGAKLCDRPTHCQAWFSSEELKKKWGMFKYPLYIYKIKKAVQETKGKVLVYNNQLADPVYHGSCGGAGTEKSGNVWKYDIPYLQAVKCQWDDLTKPGLINKTTVSVKEFAALLNLPGKVEAIIPLLKNGIYSKNKRLISVKSGSEVISGNAFRTKLGLASSVFSWEIKGDKVTFTTKGKGHGVGMCQYGANGMAKAGKNYREILAYYYKGTQISSLVKFVPK</sequence>